<gene>
    <name evidence="1" type="ORF">PGX00_09170</name>
</gene>
<name>A0ABT4YQL9_9VIBR</name>
<comment type="caution">
    <text evidence="1">The sequence shown here is derived from an EMBL/GenBank/DDBJ whole genome shotgun (WGS) entry which is preliminary data.</text>
</comment>
<dbReference type="Proteomes" id="UP001210678">
    <property type="component" value="Unassembled WGS sequence"/>
</dbReference>
<protein>
    <submittedName>
        <fullName evidence="1">Chromosome partitioning protein ParA</fullName>
    </submittedName>
</protein>
<sequence length="199" mass="22836">MATGIPVFGKKLVEAKQSQTEVIVQKVEAVERKEADIENEIALRVTEQMAVLELNSKKEVEKSQEMVTELEKVNIEMDAQIQAQVKEIEQNIEAISELEKQISMQANIFDRARELFQRELLIKQDLTKLQKERDVLEPRLKRFSKECDVYLDGASFEVNSSSCDKRDEINSNISQIDQMIEVHKLDLRDIEGISNSIGL</sequence>
<evidence type="ECO:0000313" key="2">
    <source>
        <dbReference type="Proteomes" id="UP001210678"/>
    </source>
</evidence>
<keyword evidence="2" id="KW-1185">Reference proteome</keyword>
<organism evidence="1 2">
    <name type="scientific">Vibrio algarum</name>
    <dbReference type="NCBI Taxonomy" id="3020714"/>
    <lineage>
        <taxon>Bacteria</taxon>
        <taxon>Pseudomonadati</taxon>
        <taxon>Pseudomonadota</taxon>
        <taxon>Gammaproteobacteria</taxon>
        <taxon>Vibrionales</taxon>
        <taxon>Vibrionaceae</taxon>
        <taxon>Vibrio</taxon>
    </lineage>
</organism>
<proteinExistence type="predicted"/>
<dbReference type="RefSeq" id="WP_272135482.1">
    <property type="nucleotide sequence ID" value="NZ_JAQLOI010000001.1"/>
</dbReference>
<evidence type="ECO:0000313" key="1">
    <source>
        <dbReference type="EMBL" id="MDB1123813.1"/>
    </source>
</evidence>
<accession>A0ABT4YQL9</accession>
<reference evidence="1 2" key="1">
    <citation type="submission" date="2023-01" db="EMBL/GenBank/DDBJ databases">
        <title>Vibrio sp. KJ40-1 sp.nov, isolated from marine algae.</title>
        <authorList>
            <person name="Butt M."/>
            <person name="Kim J.M.J."/>
            <person name="Jeon C.O.C."/>
        </authorList>
    </citation>
    <scope>NUCLEOTIDE SEQUENCE [LARGE SCALE GENOMIC DNA]</scope>
    <source>
        <strain evidence="1 2">KJ40-1</strain>
    </source>
</reference>
<dbReference type="EMBL" id="JAQLOI010000001">
    <property type="protein sequence ID" value="MDB1123813.1"/>
    <property type="molecule type" value="Genomic_DNA"/>
</dbReference>